<proteinExistence type="inferred from homology"/>
<evidence type="ECO:0000256" key="2">
    <source>
        <dbReference type="ARBA" id="ARBA00022670"/>
    </source>
</evidence>
<dbReference type="Pfam" id="PF05572">
    <property type="entry name" value="Peptidase_M43"/>
    <property type="match status" value="1"/>
</dbReference>
<evidence type="ECO:0000256" key="5">
    <source>
        <dbReference type="ARBA" id="ARBA00022801"/>
    </source>
</evidence>
<dbReference type="Pfam" id="PF18962">
    <property type="entry name" value="Por_Secre_tail"/>
    <property type="match status" value="1"/>
</dbReference>
<dbReference type="GO" id="GO:0008237">
    <property type="term" value="F:metallopeptidase activity"/>
    <property type="evidence" value="ECO:0007669"/>
    <property type="project" value="UniProtKB-KW"/>
</dbReference>
<evidence type="ECO:0000256" key="1">
    <source>
        <dbReference type="ARBA" id="ARBA00008721"/>
    </source>
</evidence>
<dbReference type="AlphaFoldDB" id="A0A556MYL8"/>
<sequence length="955" mass="100222">MRKLFFSVAMLWGFTSFSQVTQSKPQQLVSPQEVEKCSQHHRMQEMQLHDPARYATVFRETIDPKPKGHSTPTVKSTGLVYTIPVVFHILHNGGTENISDAQVADALAILNRDYRRLNADADNVAAPFQGMPTDAEINFVFATVAPNGNCFSGITRTQNTITNDGSDGQLQVNAIVAGNNVYQGVWAHNKYLNIYVCKDIGGAAGYTFNPNGNSTANATNMYYNGIFILDDYCGSIGTASVTNSRALTHEVGHWLNLSHVWGDNNNPGTASSCSIDDHVQDTPMCIGVTNCNNLSINTCDDTNDPNNFSSWATNVIDNIENYMDYSYCSKMFTQGQVTRMRASLTSSVGGRSNIWTTANLNAVGGGPGTSLCALDFNANQPTMCTGTTVTYTPSQTSGIATYSWSFPGGTPSTSTAVSPTVTYPTAGTYNASLSVTATSNGATYSKSKTNYITVTSNATVSLPISEGFVSTTFPPTGWTIVDPNGSGTWTRSSTVGRAPTAGNSLKFDNYNIVSGSDEMRLPKADIAAYSSARLVFDVAYAPYNSNYYDGLEVLVSTDCGNTFTTVYSKSNTTLATANATTGSFSPSVSQWRSDTVDLTPYVGNSIVWISFRNIGGNGNNIYIDNINLTGVSGTPTAPVASFSSTSQSICAGQSVTYTSTSTNNPTSYSWSFPGGTPSSSTSASQVVTYPTAGTYNVTLTATNSGGSNASNQTGYITVNAAPAAPTITSGGATTFCQGGSVTLTSSTGSATTWSNAASGSSITVSTSGTYTATTTVASCPSVASNSISVTVNPNPTVSFGSVPMLCVTDGPYTLIQGSPAGGTYSGSGVSGNQFNPATVGISSTTVTYNYTNGNGCSGSAQTTVTVDGCASIAENELDFITVYPNPSTGSFTISSGVVNLNSIKVFNALGQVVYEISNLQDSKQDVDLKNMAKGVYTIRVLTEVGTQHIPIVLEK</sequence>
<dbReference type="GO" id="GO:0046872">
    <property type="term" value="F:metal ion binding"/>
    <property type="evidence" value="ECO:0007669"/>
    <property type="project" value="UniProtKB-KW"/>
</dbReference>
<dbReference type="NCBIfam" id="TIGR04183">
    <property type="entry name" value="Por_Secre_tail"/>
    <property type="match status" value="1"/>
</dbReference>
<dbReference type="Gene3D" id="3.40.390.10">
    <property type="entry name" value="Collagenase (Catalytic Domain)"/>
    <property type="match status" value="1"/>
</dbReference>
<protein>
    <submittedName>
        <fullName evidence="10">PKD domain-containing protein</fullName>
    </submittedName>
</protein>
<comment type="similarity">
    <text evidence="1">Belongs to the peptidase M43B family.</text>
</comment>
<evidence type="ECO:0000256" key="6">
    <source>
        <dbReference type="ARBA" id="ARBA00022833"/>
    </source>
</evidence>
<dbReference type="PANTHER" id="PTHR47466:SF1">
    <property type="entry name" value="METALLOPROTEASE MEP1 (AFU_ORTHOLOGUE AFUA_1G07730)-RELATED"/>
    <property type="match status" value="1"/>
</dbReference>
<keyword evidence="2" id="KW-0645">Protease</keyword>
<evidence type="ECO:0000259" key="9">
    <source>
        <dbReference type="PROSITE" id="PS50093"/>
    </source>
</evidence>
<dbReference type="InterPro" id="IPR026444">
    <property type="entry name" value="Secre_tail"/>
</dbReference>
<organism evidence="10 11">
    <name type="scientific">Fluviicola chungangensis</name>
    <dbReference type="NCBI Taxonomy" id="2597671"/>
    <lineage>
        <taxon>Bacteria</taxon>
        <taxon>Pseudomonadati</taxon>
        <taxon>Bacteroidota</taxon>
        <taxon>Flavobacteriia</taxon>
        <taxon>Flavobacteriales</taxon>
        <taxon>Crocinitomicaceae</taxon>
        <taxon>Fluviicola</taxon>
    </lineage>
</organism>
<dbReference type="RefSeq" id="WP_144333133.1">
    <property type="nucleotide sequence ID" value="NZ_VLPL01000004.1"/>
</dbReference>
<reference evidence="10 11" key="1">
    <citation type="submission" date="2019-07" db="EMBL/GenBank/DDBJ databases">
        <authorList>
            <person name="Huq M.A."/>
        </authorList>
    </citation>
    <scope>NUCLEOTIDE SEQUENCE [LARGE SCALE GENOMIC DNA]</scope>
    <source>
        <strain evidence="10 11">MAH-3</strain>
    </source>
</reference>
<dbReference type="PROSITE" id="PS50093">
    <property type="entry name" value="PKD"/>
    <property type="match status" value="2"/>
</dbReference>
<keyword evidence="11" id="KW-1185">Reference proteome</keyword>
<dbReference type="InterPro" id="IPR024079">
    <property type="entry name" value="MetalloPept_cat_dom_sf"/>
</dbReference>
<gene>
    <name evidence="10" type="ORF">FO442_10475</name>
</gene>
<dbReference type="InterPro" id="IPR013783">
    <property type="entry name" value="Ig-like_fold"/>
</dbReference>
<evidence type="ECO:0000313" key="10">
    <source>
        <dbReference type="EMBL" id="TSJ45012.1"/>
    </source>
</evidence>
<dbReference type="Proteomes" id="UP000316008">
    <property type="component" value="Unassembled WGS sequence"/>
</dbReference>
<dbReference type="InterPro" id="IPR008754">
    <property type="entry name" value="Peptidase_M43"/>
</dbReference>
<dbReference type="Gene3D" id="2.60.40.10">
    <property type="entry name" value="Immunoglobulins"/>
    <property type="match status" value="2"/>
</dbReference>
<dbReference type="InterPro" id="IPR000601">
    <property type="entry name" value="PKD_dom"/>
</dbReference>
<evidence type="ECO:0000256" key="3">
    <source>
        <dbReference type="ARBA" id="ARBA00022723"/>
    </source>
</evidence>
<keyword evidence="8" id="KW-1015">Disulfide bond</keyword>
<dbReference type="OrthoDB" id="6278496at2"/>
<accession>A0A556MYL8</accession>
<name>A0A556MYL8_9FLAO</name>
<dbReference type="InterPro" id="IPR022409">
    <property type="entry name" value="PKD/Chitinase_dom"/>
</dbReference>
<keyword evidence="5" id="KW-0378">Hydrolase</keyword>
<keyword evidence="7" id="KW-0482">Metalloprotease</keyword>
<dbReference type="SUPFAM" id="SSF49299">
    <property type="entry name" value="PKD domain"/>
    <property type="match status" value="2"/>
</dbReference>
<feature type="domain" description="PKD" evidence="9">
    <location>
        <begin position="638"/>
        <end position="723"/>
    </location>
</feature>
<evidence type="ECO:0000313" key="11">
    <source>
        <dbReference type="Proteomes" id="UP000316008"/>
    </source>
</evidence>
<keyword evidence="4" id="KW-0732">Signal</keyword>
<keyword evidence="6" id="KW-0862">Zinc</keyword>
<dbReference type="CDD" id="cd00146">
    <property type="entry name" value="PKD"/>
    <property type="match status" value="2"/>
</dbReference>
<dbReference type="PANTHER" id="PTHR47466">
    <property type="match status" value="1"/>
</dbReference>
<evidence type="ECO:0000256" key="7">
    <source>
        <dbReference type="ARBA" id="ARBA00023049"/>
    </source>
</evidence>
<dbReference type="InterPro" id="IPR035986">
    <property type="entry name" value="PKD_dom_sf"/>
</dbReference>
<dbReference type="GO" id="GO:0006508">
    <property type="term" value="P:proteolysis"/>
    <property type="evidence" value="ECO:0007669"/>
    <property type="project" value="UniProtKB-KW"/>
</dbReference>
<keyword evidence="3" id="KW-0479">Metal-binding</keyword>
<dbReference type="Pfam" id="PF18911">
    <property type="entry name" value="PKD_4"/>
    <property type="match status" value="2"/>
</dbReference>
<dbReference type="EMBL" id="VLPL01000004">
    <property type="protein sequence ID" value="TSJ45012.1"/>
    <property type="molecule type" value="Genomic_DNA"/>
</dbReference>
<evidence type="ECO:0000256" key="8">
    <source>
        <dbReference type="ARBA" id="ARBA00023157"/>
    </source>
</evidence>
<comment type="caution">
    <text evidence="10">The sequence shown here is derived from an EMBL/GenBank/DDBJ whole genome shotgun (WGS) entry which is preliminary data.</text>
</comment>
<dbReference type="SMART" id="SM00089">
    <property type="entry name" value="PKD"/>
    <property type="match status" value="2"/>
</dbReference>
<feature type="domain" description="PKD" evidence="9">
    <location>
        <begin position="388"/>
        <end position="447"/>
    </location>
</feature>
<dbReference type="SUPFAM" id="SSF55486">
    <property type="entry name" value="Metalloproteases ('zincins'), catalytic domain"/>
    <property type="match status" value="1"/>
</dbReference>
<evidence type="ECO:0000256" key="4">
    <source>
        <dbReference type="ARBA" id="ARBA00022729"/>
    </source>
</evidence>